<keyword evidence="2" id="KW-1185">Reference proteome</keyword>
<organism evidence="1 2">
    <name type="scientific">Micromonospora coxensis</name>
    <dbReference type="NCBI Taxonomy" id="356852"/>
    <lineage>
        <taxon>Bacteria</taxon>
        <taxon>Bacillati</taxon>
        <taxon>Actinomycetota</taxon>
        <taxon>Actinomycetes</taxon>
        <taxon>Micromonosporales</taxon>
        <taxon>Micromonosporaceae</taxon>
        <taxon>Micromonospora</taxon>
    </lineage>
</organism>
<accession>A0A1C5GTI6</accession>
<dbReference type="Pfam" id="PF20555">
    <property type="entry name" value="DUF6767"/>
    <property type="match status" value="1"/>
</dbReference>
<dbReference type="RefSeq" id="WP_088974341.1">
    <property type="nucleotide sequence ID" value="NZ_LT607753.1"/>
</dbReference>
<name>A0A1C5GTI6_9ACTN</name>
<dbReference type="AlphaFoldDB" id="A0A1C5GTI6"/>
<dbReference type="EMBL" id="LT607753">
    <property type="protein sequence ID" value="SCG37096.1"/>
    <property type="molecule type" value="Genomic_DNA"/>
</dbReference>
<sequence>MTPRPRVRPDAKCPLRPGQPCTLCQLGVTGPQDCGLVRLVMEDDELREGLHRFQVAARRREGGGAPA</sequence>
<dbReference type="InterPro" id="IPR046658">
    <property type="entry name" value="DUF6767"/>
</dbReference>
<evidence type="ECO:0000313" key="1">
    <source>
        <dbReference type="EMBL" id="SCG37096.1"/>
    </source>
</evidence>
<reference evidence="2" key="1">
    <citation type="submission" date="2016-06" db="EMBL/GenBank/DDBJ databases">
        <authorList>
            <person name="Varghese N."/>
            <person name="Submissions Spin"/>
        </authorList>
    </citation>
    <scope>NUCLEOTIDE SEQUENCE [LARGE SCALE GENOMIC DNA]</scope>
    <source>
        <strain evidence="2">DSM 45161</strain>
    </source>
</reference>
<dbReference type="OrthoDB" id="4324184at2"/>
<gene>
    <name evidence="1" type="ORF">GA0070614_0358</name>
</gene>
<protein>
    <submittedName>
        <fullName evidence="1">Uncharacterized protein</fullName>
    </submittedName>
</protein>
<dbReference type="Proteomes" id="UP000198215">
    <property type="component" value="Chromosome I"/>
</dbReference>
<evidence type="ECO:0000313" key="2">
    <source>
        <dbReference type="Proteomes" id="UP000198215"/>
    </source>
</evidence>
<proteinExistence type="predicted"/>